<name>D1PQK2_9FIRM</name>
<keyword evidence="1" id="KW-0175">Coiled coil</keyword>
<dbReference type="InterPro" id="IPR038109">
    <property type="entry name" value="DNA_bind_recomb_sf"/>
</dbReference>
<evidence type="ECO:0000313" key="4">
    <source>
        <dbReference type="Proteomes" id="UP000003438"/>
    </source>
</evidence>
<comment type="caution">
    <text evidence="3">The sequence shown here is derived from an EMBL/GenBank/DDBJ whole genome shotgun (WGS) entry which is preliminary data.</text>
</comment>
<feature type="non-terminal residue" evidence="3">
    <location>
        <position position="1"/>
    </location>
</feature>
<dbReference type="EMBL" id="ACBY02000045">
    <property type="protein sequence ID" value="EFB75034.1"/>
    <property type="molecule type" value="Genomic_DNA"/>
</dbReference>
<dbReference type="PROSITE" id="PS51737">
    <property type="entry name" value="RECOMBINASE_DNA_BIND"/>
    <property type="match status" value="1"/>
</dbReference>
<gene>
    <name evidence="3" type="ORF">SUBVAR_06671</name>
</gene>
<dbReference type="InterPro" id="IPR050639">
    <property type="entry name" value="SSR_resolvase"/>
</dbReference>
<dbReference type="PANTHER" id="PTHR30461:SF23">
    <property type="entry name" value="DNA RECOMBINASE-RELATED"/>
    <property type="match status" value="1"/>
</dbReference>
<dbReference type="OrthoDB" id="9781670at2"/>
<dbReference type="HOGENOM" id="CLU_649793_0_0_9"/>
<sequence>KNGVKVVSATEIISNGSEGILLESLLEGYAEYYSADLAEKVSRGMTENVLKSKCNGGNRTMGYVIDSDRHFQPDPLTAPFIREVFQRYAEGATMTEIRDWLNEQGVRNTRGQKMNYGSIQRILNNRRYIGEYTFRGTVAPEGIPALVTRELFDRVQERMAKNRKAPARYKAEEEYLLTTKLFCGYCGAYLCGESGVSHTGKVHRYYKCVSVKKKRTECHKKSVRKDWIEDLVVSETMKMVTDDQVIEAIVSMLMDLQDRENVNLPLYEQQLREVDRAIENLLNAIQQGILIKSTKARLEELEANKEDLETRIACEKLAKPRISAEFITFWLQRFRKLDVRQEFHRKMLIDTFINAIFLYDDKVVLTFNYKEGTKTITFDDLKTALAEEKISSDLDCQAAPKESPYGVSRRGGFAFGCTLGGL</sequence>
<evidence type="ECO:0000313" key="3">
    <source>
        <dbReference type="EMBL" id="EFB75034.1"/>
    </source>
</evidence>
<evidence type="ECO:0000256" key="1">
    <source>
        <dbReference type="SAM" id="Coils"/>
    </source>
</evidence>
<feature type="domain" description="Recombinase" evidence="2">
    <location>
        <begin position="60"/>
        <end position="165"/>
    </location>
</feature>
<keyword evidence="4" id="KW-1185">Reference proteome</keyword>
<evidence type="ECO:0000259" key="2">
    <source>
        <dbReference type="PROSITE" id="PS51737"/>
    </source>
</evidence>
<protein>
    <submittedName>
        <fullName evidence="3">Recombinase</fullName>
    </submittedName>
</protein>
<organism evidence="3 4">
    <name type="scientific">Subdoligranulum variabile DSM 15176</name>
    <dbReference type="NCBI Taxonomy" id="411471"/>
    <lineage>
        <taxon>Bacteria</taxon>
        <taxon>Bacillati</taxon>
        <taxon>Bacillota</taxon>
        <taxon>Clostridia</taxon>
        <taxon>Eubacteriales</taxon>
        <taxon>Oscillospiraceae</taxon>
        <taxon>Subdoligranulum</taxon>
    </lineage>
</organism>
<dbReference type="RefSeq" id="WP_007048030.1">
    <property type="nucleotide sequence ID" value="NZ_GG704770.1"/>
</dbReference>
<dbReference type="Pfam" id="PF07508">
    <property type="entry name" value="Recombinase"/>
    <property type="match status" value="1"/>
</dbReference>
<proteinExistence type="predicted"/>
<dbReference type="STRING" id="411471.SUBVAR_06671"/>
<dbReference type="GO" id="GO:0003677">
    <property type="term" value="F:DNA binding"/>
    <property type="evidence" value="ECO:0007669"/>
    <property type="project" value="InterPro"/>
</dbReference>
<dbReference type="GO" id="GO:0000150">
    <property type="term" value="F:DNA strand exchange activity"/>
    <property type="evidence" value="ECO:0007669"/>
    <property type="project" value="InterPro"/>
</dbReference>
<dbReference type="InterPro" id="IPR011109">
    <property type="entry name" value="DNA_bind_recombinase_dom"/>
</dbReference>
<dbReference type="eggNOG" id="COG1961">
    <property type="taxonomic scope" value="Bacteria"/>
</dbReference>
<reference evidence="3" key="1">
    <citation type="submission" date="2009-12" db="EMBL/GenBank/DDBJ databases">
        <authorList>
            <person name="Weinstock G."/>
            <person name="Sodergren E."/>
            <person name="Clifton S."/>
            <person name="Fulton L."/>
            <person name="Fulton B."/>
            <person name="Courtney L."/>
            <person name="Fronick C."/>
            <person name="Harrison M."/>
            <person name="Strong C."/>
            <person name="Farmer C."/>
            <person name="Delahaunty K."/>
            <person name="Markovic C."/>
            <person name="Hall O."/>
            <person name="Minx P."/>
            <person name="Tomlinson C."/>
            <person name="Mitreva M."/>
            <person name="Nelson J."/>
            <person name="Hou S."/>
            <person name="Wollam A."/>
            <person name="Pepin K.H."/>
            <person name="Johnson M."/>
            <person name="Bhonagiri V."/>
            <person name="Nash W.E."/>
            <person name="Warren W."/>
            <person name="Chinwalla A."/>
            <person name="Mardis E.R."/>
            <person name="Wilson R.K."/>
        </authorList>
    </citation>
    <scope>NUCLEOTIDE SEQUENCE [LARGE SCALE GENOMIC DNA]</scope>
    <source>
        <strain evidence="3">DSM 15176</strain>
    </source>
</reference>
<dbReference type="Pfam" id="PF13408">
    <property type="entry name" value="Zn_ribbon_recom"/>
    <property type="match status" value="1"/>
</dbReference>
<dbReference type="Proteomes" id="UP000003438">
    <property type="component" value="Unassembled WGS sequence"/>
</dbReference>
<accession>D1PQK2</accession>
<feature type="coiled-coil region" evidence="1">
    <location>
        <begin position="264"/>
        <end position="318"/>
    </location>
</feature>
<dbReference type="AlphaFoldDB" id="D1PQK2"/>
<dbReference type="InterPro" id="IPR025827">
    <property type="entry name" value="Zn_ribbon_recom_dom"/>
</dbReference>
<dbReference type="Gene3D" id="3.90.1750.20">
    <property type="entry name" value="Putative Large Serine Recombinase, Chain B, Domain 2"/>
    <property type="match status" value="1"/>
</dbReference>
<dbReference type="PANTHER" id="PTHR30461">
    <property type="entry name" value="DNA-INVERTASE FROM LAMBDOID PROPHAGE"/>
    <property type="match status" value="1"/>
</dbReference>